<dbReference type="AlphaFoldDB" id="A0A914HKF7"/>
<organism evidence="2 3">
    <name type="scientific">Globodera rostochiensis</name>
    <name type="common">Golden nematode worm</name>
    <name type="synonym">Heterodera rostochiensis</name>
    <dbReference type="NCBI Taxonomy" id="31243"/>
    <lineage>
        <taxon>Eukaryota</taxon>
        <taxon>Metazoa</taxon>
        <taxon>Ecdysozoa</taxon>
        <taxon>Nematoda</taxon>
        <taxon>Chromadorea</taxon>
        <taxon>Rhabditida</taxon>
        <taxon>Tylenchina</taxon>
        <taxon>Tylenchomorpha</taxon>
        <taxon>Tylenchoidea</taxon>
        <taxon>Heteroderidae</taxon>
        <taxon>Heteroderinae</taxon>
        <taxon>Globodera</taxon>
    </lineage>
</organism>
<sequence>MSNAGKWAATRMCSTNETAGGVLLQPMEQRKCAMDKCCSKHCGPVFGAAKFLIGKPKLFFSTTAGEVSLDGLDSNQGQANSANTRNSQPEQCGQTGSNAHVQHQ</sequence>
<dbReference type="WBParaSite" id="Gr19_v10_g2301.t1">
    <property type="protein sequence ID" value="Gr19_v10_g2301.t1"/>
    <property type="gene ID" value="Gr19_v10_g2301"/>
</dbReference>
<feature type="region of interest" description="Disordered" evidence="1">
    <location>
        <begin position="71"/>
        <end position="104"/>
    </location>
</feature>
<evidence type="ECO:0000313" key="3">
    <source>
        <dbReference type="WBParaSite" id="Gr19_v10_g2301.t1"/>
    </source>
</evidence>
<proteinExistence type="predicted"/>
<reference evidence="3" key="1">
    <citation type="submission" date="2022-11" db="UniProtKB">
        <authorList>
            <consortium name="WormBaseParasite"/>
        </authorList>
    </citation>
    <scope>IDENTIFICATION</scope>
</reference>
<evidence type="ECO:0000313" key="2">
    <source>
        <dbReference type="Proteomes" id="UP000887572"/>
    </source>
</evidence>
<dbReference type="Proteomes" id="UP000887572">
    <property type="component" value="Unplaced"/>
</dbReference>
<feature type="compositionally biased region" description="Polar residues" evidence="1">
    <location>
        <begin position="73"/>
        <end position="104"/>
    </location>
</feature>
<accession>A0A914HKF7</accession>
<keyword evidence="2" id="KW-1185">Reference proteome</keyword>
<name>A0A914HKF7_GLORO</name>
<evidence type="ECO:0000256" key="1">
    <source>
        <dbReference type="SAM" id="MobiDB-lite"/>
    </source>
</evidence>
<protein>
    <submittedName>
        <fullName evidence="3">Uncharacterized protein</fullName>
    </submittedName>
</protein>